<sequence length="135" mass="15291">MLTPKQAPRRSRNSHYAISVRQESVRLVESGWSQQAVRQQFGLGHLALLAWLQCYGTAVYAQMRRKQFTAVQKQHIAQELLDGRIREDEALFKYELPLKKTLRQWVAAYRASESGRLTAEADPPADASAPLAAQL</sequence>
<dbReference type="EMBL" id="CP114769">
    <property type="protein sequence ID" value="WBA44325.1"/>
    <property type="molecule type" value="Genomic_DNA"/>
</dbReference>
<gene>
    <name evidence="1" type="ORF">O3303_21195</name>
</gene>
<geneLocation type="plasmid" evidence="1 2">
    <name>unnamed2</name>
</geneLocation>
<evidence type="ECO:0008006" key="3">
    <source>
        <dbReference type="Google" id="ProtNLM"/>
    </source>
</evidence>
<keyword evidence="2" id="KW-1185">Reference proteome</keyword>
<dbReference type="InterPro" id="IPR010921">
    <property type="entry name" value="Trp_repressor/repl_initiator"/>
</dbReference>
<name>A0ABY7M014_9BACT</name>
<reference evidence="1 2" key="1">
    <citation type="submission" date="2022-12" db="EMBL/GenBank/DDBJ databases">
        <title>Hymenobacter canadensis sp. nov. isolated from lake water of the Cambridge Bay, Canada.</title>
        <authorList>
            <person name="Kim W.H."/>
            <person name="Lee Y.M."/>
        </authorList>
    </citation>
    <scope>NUCLEOTIDE SEQUENCE [LARGE SCALE GENOMIC DNA]</scope>
    <source>
        <strain evidence="1 2">PAMC 29467</strain>
        <plasmid evidence="1 2">unnamed2</plasmid>
    </source>
</reference>
<keyword evidence="1" id="KW-0614">Plasmid</keyword>
<dbReference type="Gene3D" id="1.10.10.10">
    <property type="entry name" value="Winged helix-like DNA-binding domain superfamily/Winged helix DNA-binding domain"/>
    <property type="match status" value="1"/>
</dbReference>
<accession>A0ABY7M014</accession>
<evidence type="ECO:0000313" key="2">
    <source>
        <dbReference type="Proteomes" id="UP001211005"/>
    </source>
</evidence>
<protein>
    <recommendedName>
        <fullName evidence="3">Transposase</fullName>
    </recommendedName>
</protein>
<dbReference type="RefSeq" id="WP_269562343.1">
    <property type="nucleotide sequence ID" value="NZ_CP114769.1"/>
</dbReference>
<evidence type="ECO:0000313" key="1">
    <source>
        <dbReference type="EMBL" id="WBA44325.1"/>
    </source>
</evidence>
<dbReference type="Proteomes" id="UP001211005">
    <property type="component" value="Plasmid unnamed2"/>
</dbReference>
<dbReference type="SUPFAM" id="SSF48295">
    <property type="entry name" value="TrpR-like"/>
    <property type="match status" value="1"/>
</dbReference>
<proteinExistence type="predicted"/>
<organism evidence="1 2">
    <name type="scientific">Hymenobacter canadensis</name>
    <dbReference type="NCBI Taxonomy" id="2999067"/>
    <lineage>
        <taxon>Bacteria</taxon>
        <taxon>Pseudomonadati</taxon>
        <taxon>Bacteroidota</taxon>
        <taxon>Cytophagia</taxon>
        <taxon>Cytophagales</taxon>
        <taxon>Hymenobacteraceae</taxon>
        <taxon>Hymenobacter</taxon>
    </lineage>
</organism>
<dbReference type="InterPro" id="IPR036388">
    <property type="entry name" value="WH-like_DNA-bd_sf"/>
</dbReference>